<dbReference type="SUPFAM" id="SSF52540">
    <property type="entry name" value="P-loop containing nucleoside triphosphate hydrolases"/>
    <property type="match status" value="1"/>
</dbReference>
<evidence type="ECO:0000313" key="2">
    <source>
        <dbReference type="EMBL" id="KAI5068119.1"/>
    </source>
</evidence>
<keyword evidence="1" id="KW-0150">Chloroplast</keyword>
<sequence>MDGEDVAPIVLWCHPRSLSTAFERAFLERDDDFVCYHEPFGEPYYFGEEALSSRYIADTNGHSRKALTYMQVMQEQVLKEHTAVSSIDGGEIKRKRVFVKNMAQYIVLPSGTAPHMQIEEGNPTVIPKRLLAKVRHSFLLRDPHKSIPSYWRMCVVGDASQATGFHFYDPNEAGYLELRTLFEYVRTLTHETPLLLTAEELLQDPVSTMHLYCHHMGVPFVPGMLHWEAKRIPSFDSWPGFHREAQQSFGFGKFVSPPIIHEYPYPKLVYDTIQMNLPHYNYLLKYKR</sequence>
<dbReference type="EMBL" id="JABFUD020000016">
    <property type="protein sequence ID" value="KAI5068119.1"/>
    <property type="molecule type" value="Genomic_DNA"/>
</dbReference>
<dbReference type="OrthoDB" id="25921at2759"/>
<dbReference type="InterPro" id="IPR053226">
    <property type="entry name" value="Pyrrolopyrazine_biosynth_F"/>
</dbReference>
<dbReference type="PANTHER" id="PTHR48419:SF1">
    <property type="entry name" value="SULFOTRANSFERASE DOMAIN-CONTAINING PROTEIN"/>
    <property type="match status" value="1"/>
</dbReference>
<evidence type="ECO:0000256" key="1">
    <source>
        <dbReference type="ARBA" id="ARBA00022528"/>
    </source>
</evidence>
<dbReference type="Proteomes" id="UP000886520">
    <property type="component" value="Chromosome 16"/>
</dbReference>
<accession>A0A9D4UHQ6</accession>
<dbReference type="InterPro" id="IPR027417">
    <property type="entry name" value="P-loop_NTPase"/>
</dbReference>
<dbReference type="PANTHER" id="PTHR48419">
    <property type="entry name" value="SULFOTRANSFERASE DOMAIN-CONTAINING PROTEIN"/>
    <property type="match status" value="1"/>
</dbReference>
<organism evidence="2 3">
    <name type="scientific">Adiantum capillus-veneris</name>
    <name type="common">Maidenhair fern</name>
    <dbReference type="NCBI Taxonomy" id="13818"/>
    <lineage>
        <taxon>Eukaryota</taxon>
        <taxon>Viridiplantae</taxon>
        <taxon>Streptophyta</taxon>
        <taxon>Embryophyta</taxon>
        <taxon>Tracheophyta</taxon>
        <taxon>Polypodiopsida</taxon>
        <taxon>Polypodiidae</taxon>
        <taxon>Polypodiales</taxon>
        <taxon>Pteridineae</taxon>
        <taxon>Pteridaceae</taxon>
        <taxon>Vittarioideae</taxon>
        <taxon>Adiantum</taxon>
    </lineage>
</organism>
<protein>
    <submittedName>
        <fullName evidence="2">Uncharacterized protein</fullName>
    </submittedName>
</protein>
<name>A0A9D4UHQ6_ADICA</name>
<keyword evidence="1" id="KW-0934">Plastid</keyword>
<comment type="caution">
    <text evidence="2">The sequence shown here is derived from an EMBL/GenBank/DDBJ whole genome shotgun (WGS) entry which is preliminary data.</text>
</comment>
<dbReference type="Gene3D" id="3.40.50.300">
    <property type="entry name" value="P-loop containing nucleotide triphosphate hydrolases"/>
    <property type="match status" value="1"/>
</dbReference>
<keyword evidence="3" id="KW-1185">Reference proteome</keyword>
<dbReference type="AlphaFoldDB" id="A0A9D4UHQ6"/>
<proteinExistence type="predicted"/>
<evidence type="ECO:0000313" key="3">
    <source>
        <dbReference type="Proteomes" id="UP000886520"/>
    </source>
</evidence>
<reference evidence="2" key="1">
    <citation type="submission" date="2021-01" db="EMBL/GenBank/DDBJ databases">
        <title>Adiantum capillus-veneris genome.</title>
        <authorList>
            <person name="Fang Y."/>
            <person name="Liao Q."/>
        </authorList>
    </citation>
    <scope>NUCLEOTIDE SEQUENCE</scope>
    <source>
        <strain evidence="2">H3</strain>
        <tissue evidence="2">Leaf</tissue>
    </source>
</reference>
<gene>
    <name evidence="2" type="ORF">GOP47_0016464</name>
</gene>